<dbReference type="AlphaFoldDB" id="A0A7W0HNS8"/>
<name>A0A7W0HNS8_9ACTN</name>
<proteinExistence type="predicted"/>
<evidence type="ECO:0000256" key="2">
    <source>
        <dbReference type="SAM" id="MobiDB-lite"/>
    </source>
</evidence>
<reference evidence="4 5" key="1">
    <citation type="submission" date="2020-07" db="EMBL/GenBank/DDBJ databases">
        <title>Genomic Encyclopedia of Type Strains, Phase IV (KMG-IV): sequencing the most valuable type-strain genomes for metagenomic binning, comparative biology and taxonomic classification.</title>
        <authorList>
            <person name="Goeker M."/>
        </authorList>
    </citation>
    <scope>NUCLEOTIDE SEQUENCE [LARGE SCALE GENOMIC DNA]</scope>
    <source>
        <strain evidence="4 5">DSM 45533</strain>
    </source>
</reference>
<dbReference type="Proteomes" id="UP000530928">
    <property type="component" value="Unassembled WGS sequence"/>
</dbReference>
<evidence type="ECO:0000259" key="3">
    <source>
        <dbReference type="Pfam" id="PF13473"/>
    </source>
</evidence>
<accession>A0A7W0HNS8</accession>
<comment type="caution">
    <text evidence="4">The sequence shown here is derived from an EMBL/GenBank/DDBJ whole genome shotgun (WGS) entry which is preliminary data.</text>
</comment>
<dbReference type="InterPro" id="IPR033138">
    <property type="entry name" value="Cu_oxidase_CS"/>
</dbReference>
<evidence type="ECO:0000313" key="4">
    <source>
        <dbReference type="EMBL" id="MBA2890108.1"/>
    </source>
</evidence>
<feature type="compositionally biased region" description="Polar residues" evidence="2">
    <location>
        <begin position="166"/>
        <end position="193"/>
    </location>
</feature>
<dbReference type="EMBL" id="JACDUR010000001">
    <property type="protein sequence ID" value="MBA2890108.1"/>
    <property type="molecule type" value="Genomic_DNA"/>
</dbReference>
<dbReference type="SUPFAM" id="SSF49503">
    <property type="entry name" value="Cupredoxins"/>
    <property type="match status" value="1"/>
</dbReference>
<feature type="domain" description="EfeO-type cupredoxin-like" evidence="3">
    <location>
        <begin position="317"/>
        <end position="407"/>
    </location>
</feature>
<keyword evidence="5" id="KW-1185">Reference proteome</keyword>
<feature type="region of interest" description="Disordered" evidence="2">
    <location>
        <begin position="165"/>
        <end position="199"/>
    </location>
</feature>
<sequence>MHTAWHLGLPVSLNPAAGTAHDSARLFDTGGRLVLDRIPSGAAVLRRFRVEPTAIPMGKITVPLDNHAVIEYGLRHGLLSLTETGEDVFTVSPVAPERFSVATRIESAPATAPDPGERAIYGWYLGMPLVHHIILPEYYGGTGPADPSPELPSLRTYITGTVEHQALSSPVRQVPTASGTKTLIPHQNTTDTHPGNRPHNSFGFFVLRGPKGDDGNVLTDPCPPDSIPDAPLAHRIRIGEHWVRLNHHQVIEYGVETGLLRLEPLEFGGIMTASFPDAGQLSIACDPTGVVPPGEMARRTVGTMNLRKMARANSPVREGARRVAVSCRSFSFEPAEIEARVGEHVAVELTSLDIPHNFTLEELGAFVQADKGETAVGGFTADRAGTYEFYCSDTVHRAVGMHGTLIIR</sequence>
<dbReference type="GO" id="GO:0046872">
    <property type="term" value="F:metal ion binding"/>
    <property type="evidence" value="ECO:0007669"/>
    <property type="project" value="UniProtKB-KW"/>
</dbReference>
<dbReference type="PROSITE" id="PS00079">
    <property type="entry name" value="MULTICOPPER_OXIDASE1"/>
    <property type="match status" value="1"/>
</dbReference>
<evidence type="ECO:0000256" key="1">
    <source>
        <dbReference type="ARBA" id="ARBA00022723"/>
    </source>
</evidence>
<dbReference type="InterPro" id="IPR008972">
    <property type="entry name" value="Cupredoxin"/>
</dbReference>
<dbReference type="Gene3D" id="2.60.40.420">
    <property type="entry name" value="Cupredoxins - blue copper proteins"/>
    <property type="match status" value="1"/>
</dbReference>
<protein>
    <submittedName>
        <fullName evidence="4">Plastocyanin</fullName>
    </submittedName>
</protein>
<evidence type="ECO:0000313" key="5">
    <source>
        <dbReference type="Proteomes" id="UP000530928"/>
    </source>
</evidence>
<gene>
    <name evidence="4" type="ORF">HNR30_001443</name>
</gene>
<dbReference type="InterPro" id="IPR028096">
    <property type="entry name" value="EfeO_Cupredoxin"/>
</dbReference>
<dbReference type="RefSeq" id="WP_181608828.1">
    <property type="nucleotide sequence ID" value="NZ_BAABAM010000001.1"/>
</dbReference>
<dbReference type="Pfam" id="PF13473">
    <property type="entry name" value="Cupredoxin_1"/>
    <property type="match status" value="1"/>
</dbReference>
<organism evidence="4 5">
    <name type="scientific">Nonomuraea soli</name>
    <dbReference type="NCBI Taxonomy" id="1032476"/>
    <lineage>
        <taxon>Bacteria</taxon>
        <taxon>Bacillati</taxon>
        <taxon>Actinomycetota</taxon>
        <taxon>Actinomycetes</taxon>
        <taxon>Streptosporangiales</taxon>
        <taxon>Streptosporangiaceae</taxon>
        <taxon>Nonomuraea</taxon>
    </lineage>
</organism>
<keyword evidence="1" id="KW-0479">Metal-binding</keyword>